<dbReference type="PANTHER" id="PTHR43536">
    <property type="entry name" value="MANNOSYLGLYCOPROTEIN ENDO-BETA-MANNOSIDASE"/>
    <property type="match status" value="1"/>
</dbReference>
<dbReference type="GO" id="GO:0005975">
    <property type="term" value="P:carbohydrate metabolic process"/>
    <property type="evidence" value="ECO:0007669"/>
    <property type="project" value="InterPro"/>
</dbReference>
<feature type="signal peptide" evidence="4">
    <location>
        <begin position="1"/>
        <end position="24"/>
    </location>
</feature>
<dbReference type="SUPFAM" id="SSF51445">
    <property type="entry name" value="(Trans)glycosidases"/>
    <property type="match status" value="1"/>
</dbReference>
<keyword evidence="2 8" id="KW-0378">Hydrolase</keyword>
<dbReference type="Pfam" id="PF18368">
    <property type="entry name" value="Ig_GlcNase"/>
    <property type="match status" value="1"/>
</dbReference>
<evidence type="ECO:0000259" key="5">
    <source>
        <dbReference type="Pfam" id="PF00703"/>
    </source>
</evidence>
<accession>A0A6A5Y8M6</accession>
<dbReference type="Pfam" id="PF00703">
    <property type="entry name" value="Glyco_hydro_2"/>
    <property type="match status" value="1"/>
</dbReference>
<feature type="domain" description="Beta-mannosidase-like galactose-binding" evidence="7">
    <location>
        <begin position="57"/>
        <end position="177"/>
    </location>
</feature>
<feature type="domain" description="Exo-beta-D-glucosaminidase Ig-fold" evidence="6">
    <location>
        <begin position="761"/>
        <end position="841"/>
    </location>
</feature>
<keyword evidence="4" id="KW-0732">Signal</keyword>
<dbReference type="AlphaFoldDB" id="A0A6A5Y8M6"/>
<evidence type="ECO:0000313" key="9">
    <source>
        <dbReference type="Proteomes" id="UP000799778"/>
    </source>
</evidence>
<feature type="domain" description="Glycoside hydrolase family 2 immunoglobulin-like beta-sandwich" evidence="5">
    <location>
        <begin position="227"/>
        <end position="317"/>
    </location>
</feature>
<evidence type="ECO:0000256" key="4">
    <source>
        <dbReference type="SAM" id="SignalP"/>
    </source>
</evidence>
<dbReference type="GeneID" id="54287650"/>
<evidence type="ECO:0000259" key="6">
    <source>
        <dbReference type="Pfam" id="PF18368"/>
    </source>
</evidence>
<sequence>MCPLALNVGFQLLCIACLCSFLTAAAIVTLPGQIATIPAWHVQSSRQIGNDQSKLSDPGLDTSSWYKIGTRGTLMATLLENNVYKEKEIFYSTNLKKVTPTRFSVPWFYRAKLDLKPGNGSYYQLRTHGISSSADIYLNGVLVAGRNTQAGSYTGLELDLTGLVKAGNNILLIRAYPTDYNRDLALGFVDWNPYPPDNGTGVWRDVEVKQSGGASLSLPRVVALADRYEKNANISVRVGVKNLKNSTLRGEVACTVLDPSGTELGHPKAEFVLEARAQRKIWWPKQWGAQPLYSTVCTASIGAEVSDKTSKIRFGIRSVTSTLSSSNDTTFFINGKRFQVVGAGYTSDMFLRFDAEKIRTQFQYMLDMGMNTVRLEGKQEHPYLYELADELGLMVMTGWECCDKWEGWTYNDEGSGEKWTDRDYTIANSSMRHEAEMMQHHPSLLAFLVGSDFWPDDRATKIYVDALEAFDWNIPIISSASQRGFPAQLGNGGMKMEGPYDWVPPSYWYDDQNRLGSAAGFASELGAGAGTPELSSLKKFLSPADLEDLWKNPKKGLYHMSTEVSQFYTREIYNAALWARYGAPTSLDDYLMKAQMMDYEATRSQFEAYAARWNTQRPATGLIYWMLNNAWPSLHWNLFDYYLHPWGSYYGAKIASRDEHVVFDPVGNSVYLINRQIDRAGQRTVDFEIISLNGTILSRNSFSGPTEPSSAKFVGSLPGLSGIEEVVLLRLVLHDRKETLSRNVYWISGKTDVLDWDKSTWYYTPTTAFADYKALDGVARANVTLTQHGTAVELTNTAKVPAIFVRLNLLNEAGNDAVPVLWSDNYITLWPGEKITIDIGNGGKLKGGTRSQSWAHNRAVT</sequence>
<dbReference type="SUPFAM" id="SSF49785">
    <property type="entry name" value="Galactose-binding domain-like"/>
    <property type="match status" value="1"/>
</dbReference>
<dbReference type="Proteomes" id="UP000799778">
    <property type="component" value="Unassembled WGS sequence"/>
</dbReference>
<proteinExistence type="inferred from homology"/>
<dbReference type="EMBL" id="ML978066">
    <property type="protein sequence ID" value="KAF2021170.1"/>
    <property type="molecule type" value="Genomic_DNA"/>
</dbReference>
<evidence type="ECO:0000256" key="1">
    <source>
        <dbReference type="ARBA" id="ARBA00007401"/>
    </source>
</evidence>
<dbReference type="Gene3D" id="2.60.40.10">
    <property type="entry name" value="Immunoglobulins"/>
    <property type="match status" value="3"/>
</dbReference>
<dbReference type="InterPro" id="IPR006102">
    <property type="entry name" value="Ig-like_GH2"/>
</dbReference>
<keyword evidence="9" id="KW-1185">Reference proteome</keyword>
<dbReference type="InterPro" id="IPR017853">
    <property type="entry name" value="GH"/>
</dbReference>
<dbReference type="InterPro" id="IPR008979">
    <property type="entry name" value="Galactose-bd-like_sf"/>
</dbReference>
<keyword evidence="3" id="KW-0326">Glycosidase</keyword>
<feature type="chain" id="PRO_5025586129" evidence="4">
    <location>
        <begin position="25"/>
        <end position="861"/>
    </location>
</feature>
<dbReference type="InterPro" id="IPR043534">
    <property type="entry name" value="EBDG/EBM"/>
</dbReference>
<organism evidence="8 9">
    <name type="scientific">Aaosphaeria arxii CBS 175.79</name>
    <dbReference type="NCBI Taxonomy" id="1450172"/>
    <lineage>
        <taxon>Eukaryota</taxon>
        <taxon>Fungi</taxon>
        <taxon>Dikarya</taxon>
        <taxon>Ascomycota</taxon>
        <taxon>Pezizomycotina</taxon>
        <taxon>Dothideomycetes</taxon>
        <taxon>Pleosporomycetidae</taxon>
        <taxon>Pleosporales</taxon>
        <taxon>Pleosporales incertae sedis</taxon>
        <taxon>Aaosphaeria</taxon>
    </lineage>
</organism>
<name>A0A6A5Y8M6_9PLEO</name>
<dbReference type="Gene3D" id="2.60.120.260">
    <property type="entry name" value="Galactose-binding domain-like"/>
    <property type="match status" value="1"/>
</dbReference>
<evidence type="ECO:0000259" key="7">
    <source>
        <dbReference type="Pfam" id="PF22666"/>
    </source>
</evidence>
<dbReference type="InterPro" id="IPR041351">
    <property type="entry name" value="Ig_GlcNase"/>
</dbReference>
<dbReference type="InterPro" id="IPR036156">
    <property type="entry name" value="Beta-gal/glucu_dom_sf"/>
</dbReference>
<evidence type="ECO:0000256" key="3">
    <source>
        <dbReference type="ARBA" id="ARBA00023295"/>
    </source>
</evidence>
<dbReference type="OrthoDB" id="408532at2759"/>
<dbReference type="InterPro" id="IPR013783">
    <property type="entry name" value="Ig-like_fold"/>
</dbReference>
<evidence type="ECO:0000313" key="8">
    <source>
        <dbReference type="EMBL" id="KAF2021170.1"/>
    </source>
</evidence>
<dbReference type="PANTHER" id="PTHR43536:SF1">
    <property type="entry name" value="MANNOSYLGLYCOPROTEIN ENDO-BETA-MANNOSIDASE"/>
    <property type="match status" value="1"/>
</dbReference>
<dbReference type="SUPFAM" id="SSF49303">
    <property type="entry name" value="beta-Galactosidase/glucuronidase domain"/>
    <property type="match status" value="3"/>
</dbReference>
<comment type="similarity">
    <text evidence="1">Belongs to the glycosyl hydrolase 2 family.</text>
</comment>
<dbReference type="RefSeq" id="XP_033389509.1">
    <property type="nucleotide sequence ID" value="XM_033530253.1"/>
</dbReference>
<dbReference type="Pfam" id="PF22666">
    <property type="entry name" value="Glyco_hydro_2_N2"/>
    <property type="match status" value="1"/>
</dbReference>
<protein>
    <submittedName>
        <fullName evidence="8">Glycoside hydrolase family 2 protein</fullName>
    </submittedName>
</protein>
<dbReference type="InterPro" id="IPR054593">
    <property type="entry name" value="Beta-mannosidase-like_N2"/>
</dbReference>
<reference evidence="8" key="1">
    <citation type="journal article" date="2020" name="Stud. Mycol.">
        <title>101 Dothideomycetes genomes: a test case for predicting lifestyles and emergence of pathogens.</title>
        <authorList>
            <person name="Haridas S."/>
            <person name="Albert R."/>
            <person name="Binder M."/>
            <person name="Bloem J."/>
            <person name="Labutti K."/>
            <person name="Salamov A."/>
            <person name="Andreopoulos B."/>
            <person name="Baker S."/>
            <person name="Barry K."/>
            <person name="Bills G."/>
            <person name="Bluhm B."/>
            <person name="Cannon C."/>
            <person name="Castanera R."/>
            <person name="Culley D."/>
            <person name="Daum C."/>
            <person name="Ezra D."/>
            <person name="Gonzalez J."/>
            <person name="Henrissat B."/>
            <person name="Kuo A."/>
            <person name="Liang C."/>
            <person name="Lipzen A."/>
            <person name="Lutzoni F."/>
            <person name="Magnuson J."/>
            <person name="Mondo S."/>
            <person name="Nolan M."/>
            <person name="Ohm R."/>
            <person name="Pangilinan J."/>
            <person name="Park H.-J."/>
            <person name="Ramirez L."/>
            <person name="Alfaro M."/>
            <person name="Sun H."/>
            <person name="Tritt A."/>
            <person name="Yoshinaga Y."/>
            <person name="Zwiers L.-H."/>
            <person name="Turgeon B."/>
            <person name="Goodwin S."/>
            <person name="Spatafora J."/>
            <person name="Crous P."/>
            <person name="Grigoriev I."/>
        </authorList>
    </citation>
    <scope>NUCLEOTIDE SEQUENCE</scope>
    <source>
        <strain evidence="8">CBS 175.79</strain>
    </source>
</reference>
<dbReference type="GO" id="GO:0004553">
    <property type="term" value="F:hydrolase activity, hydrolyzing O-glycosyl compounds"/>
    <property type="evidence" value="ECO:0007669"/>
    <property type="project" value="InterPro"/>
</dbReference>
<evidence type="ECO:0000256" key="2">
    <source>
        <dbReference type="ARBA" id="ARBA00022801"/>
    </source>
</evidence>
<gene>
    <name evidence="8" type="ORF">BU24DRAFT_438397</name>
</gene>
<dbReference type="Gene3D" id="3.20.20.80">
    <property type="entry name" value="Glycosidases"/>
    <property type="match status" value="1"/>
</dbReference>